<reference evidence="1 2" key="1">
    <citation type="submission" date="2018-03" db="EMBL/GenBank/DDBJ databases">
        <title>Genomic Encyclopedia of Type Strains, Phase III (KMG-III): the genomes of soil and plant-associated and newly described type strains.</title>
        <authorList>
            <person name="Whitman W."/>
        </authorList>
    </citation>
    <scope>NUCLEOTIDE SEQUENCE [LARGE SCALE GENOMIC DNA]</scope>
    <source>
        <strain evidence="1 2">CGMCC 1.12152</strain>
    </source>
</reference>
<proteinExistence type="predicted"/>
<gene>
    <name evidence="1" type="ORF">B0H98_106186</name>
</gene>
<name>A0A2T0V289_9GAMM</name>
<evidence type="ECO:0000313" key="2">
    <source>
        <dbReference type="Proteomes" id="UP000237647"/>
    </source>
</evidence>
<evidence type="ECO:0000313" key="1">
    <source>
        <dbReference type="EMBL" id="PRY64274.1"/>
    </source>
</evidence>
<dbReference type="AlphaFoldDB" id="A0A2T0V289"/>
<comment type="caution">
    <text evidence="1">The sequence shown here is derived from an EMBL/GenBank/DDBJ whole genome shotgun (WGS) entry which is preliminary data.</text>
</comment>
<dbReference type="RefSeq" id="WP_106375238.1">
    <property type="nucleotide sequence ID" value="NZ_PVTK01000006.1"/>
</dbReference>
<keyword evidence="2" id="KW-1185">Reference proteome</keyword>
<protein>
    <submittedName>
        <fullName evidence="1">Uncharacterized protein</fullName>
    </submittedName>
</protein>
<dbReference type="EMBL" id="PVTK01000006">
    <property type="protein sequence ID" value="PRY64274.1"/>
    <property type="molecule type" value="Genomic_DNA"/>
</dbReference>
<dbReference type="OrthoDB" id="6151308at2"/>
<accession>A0A2T0V289</accession>
<sequence length="169" mass="18059">MKRQRGAALVVVMGLLSVALMIGVASLRSALVDERLAGNYRALVQTQMVEESLLAAAAGNTRAAQRDILFDRLAATLGRGEQFVIQGEALGSLLSAGTLSALARQWPFDQQDSGASSLARIPTLVVQKLDGSRLAVLTGRQVAGDTQPQAQLVFVYTDTAPRWQLARLQ</sequence>
<organism evidence="1 2">
    <name type="scientific">Vreelandella songnenensis</name>
    <dbReference type="NCBI Taxonomy" id="1176243"/>
    <lineage>
        <taxon>Bacteria</taxon>
        <taxon>Pseudomonadati</taxon>
        <taxon>Pseudomonadota</taxon>
        <taxon>Gammaproteobacteria</taxon>
        <taxon>Oceanospirillales</taxon>
        <taxon>Halomonadaceae</taxon>
        <taxon>Vreelandella</taxon>
    </lineage>
</organism>
<dbReference type="Proteomes" id="UP000237647">
    <property type="component" value="Unassembled WGS sequence"/>
</dbReference>